<sequence>MFITGRGKDEYLFSTTESPKKDDKRFKVWNIENNLVMSWLINAMDTEIGQNFLFYDTAHEIWMAAKETYSDSDNTADLFDIKGALHDLRQGEMTVTHYYNTLSRFWQQLDVFETMDWECPGDASRYKRIIEKERVFKFLLGLDKSLDEVRGRILGTKPLPTIREAFSEVRREESRKKLMMGTRPFSNVQEGSALISQGSTNIQEGTALVSRGYDARQKKGRPWCDHCRRPGHTKETCWKIHGSPLTGSQTRRRRHEHLWQILKGKKEVPMILLSLAKNKWIGCKRCLAKDHPLTPLSQPDPLLREDLASGMMIGNAKESKGLYWFRAAGKQDSQAHHVSFSDPSYVGISHEGKSEVGSIFKFFHSMIQTQFQAKIQVFRTDNAREYFNVILGNYLLENGIIHQSSCIDTPQQNGIAERKNRHLLEVARSIRFTTHVPKQFWGEAVLNATYLINRMPSRVLKFDTPCQTLSKNFPLNRIITDIPLKVFGCSAYVHLPPHQRSKHDPKSIKCIFIGYSSYQKGYKCYCPSTRKTYNTMDVTFLENVPFYTKTHIQGENPVNQQAEYQFWDVPVPDFGVPEPNFSSEPSMAPDGPPSESHQIQGDKESIGKELQVYSRRQKNPKPVDLHPELPPVPCQTDDPKSNPTGVIQGNIDSPVITDDIDSMDDLNRPVAHRKGVRSCTQHPISKFVSYEKLSPNLRALITNLESIALPNCIQEALQHPEWRKAVNEEIQALQKNDTWKIMKLPQGKRPVGCKWVFNVKYKADGRIDRYKARLVAKGFTQTYGIDFQETFAPVAKLNTIRVLLSLAANLDWNLHQLDVKNAFLNGDLEEEVYMEIPSGLKLSSSNDLVCKLQKSLYGLKQSPRAWFERFTKVIKGEEFSQGQSDHTLFIKRSPGGKITVLIVYVDDIIVTGNDEEEISRLKTVLSKEFEIKDLGTLRYFLGMEVARSSKGIFVSQRKYTLDLLKETGMLGCKPSNTPMDPFNKIGSKEDMVAVDKGRYQRLSIYEQSTEEHQEAVYRILRYLKMTPGKGLFFKRVASRDVEIFSDADWAGSLTDRRYTSGYCTYVWGNLVTWRSKKQSVVARSSAEAVVRAMAHGICEGIWLKRLLEELQLAPHGPMKLMCDNQAAISIAKNPVHHDRTKHVEIDRHFIKEKIEQKIIEVDYIPTRQQIADIMTKAVPRTQFDILLSKLGMINIHCPGGVWNSGFMDDCRMKLEDITGCN</sequence>
<dbReference type="InterPro" id="IPR043502">
    <property type="entry name" value="DNA/RNA_pol_sf"/>
</dbReference>
<dbReference type="Proteomes" id="UP000288805">
    <property type="component" value="Unassembled WGS sequence"/>
</dbReference>
<dbReference type="AlphaFoldDB" id="A0A438HT82"/>
<accession>A0A438HT82</accession>
<dbReference type="PANTHER" id="PTHR11439:SF486">
    <property type="entry name" value="RLK (RECEPTOR-LIKE KINASE) PROTEIN, PUTATIVE-RELATED"/>
    <property type="match status" value="1"/>
</dbReference>
<evidence type="ECO:0000259" key="2">
    <source>
        <dbReference type="PROSITE" id="PS50994"/>
    </source>
</evidence>
<dbReference type="GO" id="GO:0003676">
    <property type="term" value="F:nucleic acid binding"/>
    <property type="evidence" value="ECO:0007669"/>
    <property type="project" value="InterPro"/>
</dbReference>
<dbReference type="PANTHER" id="PTHR11439">
    <property type="entry name" value="GAG-POL-RELATED RETROTRANSPOSON"/>
    <property type="match status" value="1"/>
</dbReference>
<dbReference type="Pfam" id="PF07727">
    <property type="entry name" value="RVT_2"/>
    <property type="match status" value="1"/>
</dbReference>
<dbReference type="InterPro" id="IPR036397">
    <property type="entry name" value="RNaseH_sf"/>
</dbReference>
<dbReference type="InterPro" id="IPR001584">
    <property type="entry name" value="Integrase_cat-core"/>
</dbReference>
<feature type="region of interest" description="Disordered" evidence="1">
    <location>
        <begin position="618"/>
        <end position="654"/>
    </location>
</feature>
<dbReference type="Gene3D" id="3.30.420.10">
    <property type="entry name" value="Ribonuclease H-like superfamily/Ribonuclease H"/>
    <property type="match status" value="1"/>
</dbReference>
<evidence type="ECO:0000256" key="1">
    <source>
        <dbReference type="SAM" id="MobiDB-lite"/>
    </source>
</evidence>
<proteinExistence type="predicted"/>
<feature type="domain" description="Integrase catalytic" evidence="2">
    <location>
        <begin position="295"/>
        <end position="473"/>
    </location>
</feature>
<evidence type="ECO:0000313" key="4">
    <source>
        <dbReference type="Proteomes" id="UP000288805"/>
    </source>
</evidence>
<dbReference type="CDD" id="cd09272">
    <property type="entry name" value="RNase_HI_RT_Ty1"/>
    <property type="match status" value="1"/>
</dbReference>
<dbReference type="SUPFAM" id="SSF53098">
    <property type="entry name" value="Ribonuclease H-like"/>
    <property type="match status" value="1"/>
</dbReference>
<dbReference type="EMBL" id="QGNW01000182">
    <property type="protein sequence ID" value="RVW87649.1"/>
    <property type="molecule type" value="Genomic_DNA"/>
</dbReference>
<reference evidence="3 4" key="1">
    <citation type="journal article" date="2018" name="PLoS Genet.">
        <title>Population sequencing reveals clonal diversity and ancestral inbreeding in the grapevine cultivar Chardonnay.</title>
        <authorList>
            <person name="Roach M.J."/>
            <person name="Johnson D.L."/>
            <person name="Bohlmann J."/>
            <person name="van Vuuren H.J."/>
            <person name="Jones S.J."/>
            <person name="Pretorius I.S."/>
            <person name="Schmidt S.A."/>
            <person name="Borneman A.R."/>
        </authorList>
    </citation>
    <scope>NUCLEOTIDE SEQUENCE [LARGE SCALE GENOMIC DNA]</scope>
    <source>
        <strain evidence="4">cv. Chardonnay</strain>
        <tissue evidence="3">Leaf</tissue>
    </source>
</reference>
<feature type="region of interest" description="Disordered" evidence="1">
    <location>
        <begin position="577"/>
        <end position="603"/>
    </location>
</feature>
<protein>
    <submittedName>
        <fullName evidence="3">Retrovirus-related Pol polyprotein from transposon TNT 1-94</fullName>
    </submittedName>
</protein>
<evidence type="ECO:0000313" key="3">
    <source>
        <dbReference type="EMBL" id="RVW87649.1"/>
    </source>
</evidence>
<gene>
    <name evidence="3" type="primary">POLX_238</name>
    <name evidence="3" type="ORF">CK203_041185</name>
</gene>
<dbReference type="InterPro" id="IPR012337">
    <property type="entry name" value="RNaseH-like_sf"/>
</dbReference>
<comment type="caution">
    <text evidence="3">The sequence shown here is derived from an EMBL/GenBank/DDBJ whole genome shotgun (WGS) entry which is preliminary data.</text>
</comment>
<organism evidence="3 4">
    <name type="scientific">Vitis vinifera</name>
    <name type="common">Grape</name>
    <dbReference type="NCBI Taxonomy" id="29760"/>
    <lineage>
        <taxon>Eukaryota</taxon>
        <taxon>Viridiplantae</taxon>
        <taxon>Streptophyta</taxon>
        <taxon>Embryophyta</taxon>
        <taxon>Tracheophyta</taxon>
        <taxon>Spermatophyta</taxon>
        <taxon>Magnoliopsida</taxon>
        <taxon>eudicotyledons</taxon>
        <taxon>Gunneridae</taxon>
        <taxon>Pentapetalae</taxon>
        <taxon>rosids</taxon>
        <taxon>Vitales</taxon>
        <taxon>Vitaceae</taxon>
        <taxon>Viteae</taxon>
        <taxon>Vitis</taxon>
    </lineage>
</organism>
<name>A0A438HT82_VITVI</name>
<dbReference type="PROSITE" id="PS50994">
    <property type="entry name" value="INTEGRASE"/>
    <property type="match status" value="1"/>
</dbReference>
<dbReference type="SUPFAM" id="SSF56672">
    <property type="entry name" value="DNA/RNA polymerases"/>
    <property type="match status" value="1"/>
</dbReference>
<feature type="compositionally biased region" description="Polar residues" evidence="1">
    <location>
        <begin position="641"/>
        <end position="651"/>
    </location>
</feature>
<dbReference type="InterPro" id="IPR013103">
    <property type="entry name" value="RVT_2"/>
</dbReference>
<dbReference type="Pfam" id="PF25597">
    <property type="entry name" value="SH3_retrovirus"/>
    <property type="match status" value="1"/>
</dbReference>
<dbReference type="InterPro" id="IPR057670">
    <property type="entry name" value="SH3_retrovirus"/>
</dbReference>
<dbReference type="GO" id="GO:0015074">
    <property type="term" value="P:DNA integration"/>
    <property type="evidence" value="ECO:0007669"/>
    <property type="project" value="InterPro"/>
</dbReference>